<dbReference type="AlphaFoldDB" id="A0A2I0UMV5"/>
<dbReference type="OrthoDB" id="9367242at2759"/>
<dbReference type="EMBL" id="KZ505679">
    <property type="protein sequence ID" value="PKU47396.1"/>
    <property type="molecule type" value="Genomic_DNA"/>
</dbReference>
<dbReference type="PANTHER" id="PTHR33395:SF22">
    <property type="entry name" value="REVERSE TRANSCRIPTASE DOMAIN-CONTAINING PROTEIN"/>
    <property type="match status" value="1"/>
</dbReference>
<dbReference type="PANTHER" id="PTHR33395">
    <property type="entry name" value="TRANSCRIPTASE, PUTATIVE-RELATED-RELATED"/>
    <property type="match status" value="1"/>
</dbReference>
<name>A0A2I0UMV5_LIMLA</name>
<reference evidence="2" key="2">
    <citation type="submission" date="2017-12" db="EMBL/GenBank/DDBJ databases">
        <title>Genome sequence of the Bar-tailed Godwit (Limosa lapponica baueri).</title>
        <authorList>
            <person name="Lima N.C.B."/>
            <person name="Parody-Merino A.M."/>
            <person name="Battley P.F."/>
            <person name="Fidler A.E."/>
            <person name="Prosdocimi F."/>
        </authorList>
    </citation>
    <scope>NUCLEOTIDE SEQUENCE [LARGE SCALE GENOMIC DNA]</scope>
</reference>
<evidence type="ECO:0000313" key="1">
    <source>
        <dbReference type="EMBL" id="PKU47396.1"/>
    </source>
</evidence>
<accession>A0A2I0UMV5</accession>
<evidence type="ECO:0008006" key="3">
    <source>
        <dbReference type="Google" id="ProtNLM"/>
    </source>
</evidence>
<dbReference type="GO" id="GO:0031012">
    <property type="term" value="C:extracellular matrix"/>
    <property type="evidence" value="ECO:0007669"/>
    <property type="project" value="TreeGrafter"/>
</dbReference>
<organism evidence="1 2">
    <name type="scientific">Limosa lapponica baueri</name>
    <dbReference type="NCBI Taxonomy" id="1758121"/>
    <lineage>
        <taxon>Eukaryota</taxon>
        <taxon>Metazoa</taxon>
        <taxon>Chordata</taxon>
        <taxon>Craniata</taxon>
        <taxon>Vertebrata</taxon>
        <taxon>Euteleostomi</taxon>
        <taxon>Archelosauria</taxon>
        <taxon>Archosauria</taxon>
        <taxon>Dinosauria</taxon>
        <taxon>Saurischia</taxon>
        <taxon>Theropoda</taxon>
        <taxon>Coelurosauria</taxon>
        <taxon>Aves</taxon>
        <taxon>Neognathae</taxon>
        <taxon>Neoaves</taxon>
        <taxon>Charadriiformes</taxon>
        <taxon>Scolopacidae</taxon>
        <taxon>Limosa</taxon>
    </lineage>
</organism>
<gene>
    <name evidence="1" type="ORF">llap_2298</name>
</gene>
<protein>
    <recommendedName>
        <fullName evidence="3">Rna-directed dna polymerase from mobile element jockey-like</fullName>
    </recommendedName>
</protein>
<dbReference type="GO" id="GO:0061343">
    <property type="term" value="P:cell adhesion involved in heart morphogenesis"/>
    <property type="evidence" value="ECO:0007669"/>
    <property type="project" value="TreeGrafter"/>
</dbReference>
<evidence type="ECO:0000313" key="2">
    <source>
        <dbReference type="Proteomes" id="UP000233556"/>
    </source>
</evidence>
<dbReference type="Proteomes" id="UP000233556">
    <property type="component" value="Unassembled WGS sequence"/>
</dbReference>
<reference evidence="2" key="1">
    <citation type="submission" date="2017-11" db="EMBL/GenBank/DDBJ databases">
        <authorList>
            <person name="Lima N.C."/>
            <person name="Parody-Merino A.M."/>
            <person name="Battley P.F."/>
            <person name="Fidler A.E."/>
            <person name="Prosdocimi F."/>
        </authorList>
    </citation>
    <scope>NUCLEOTIDE SEQUENCE [LARGE SCALE GENOMIC DNA]</scope>
</reference>
<dbReference type="GO" id="GO:0007508">
    <property type="term" value="P:larval heart development"/>
    <property type="evidence" value="ECO:0007669"/>
    <property type="project" value="TreeGrafter"/>
</dbReference>
<keyword evidence="2" id="KW-1185">Reference proteome</keyword>
<proteinExistence type="predicted"/>
<sequence>MSEDLLVKLKGKKETHRHWEQGQVSWEEYRDIAWLCRDGVRKAKVQLELNLARDTKNNEKGFYRYVSEKRKVKESIPPLMNTTGKLVKMDKEKSEVLNIFLHQFTLAISLPTPLEKTNSKAGTVRARFLTL</sequence>